<organism evidence="1 2">
    <name type="scientific">Colletotrichum navitas</name>
    <dbReference type="NCBI Taxonomy" id="681940"/>
    <lineage>
        <taxon>Eukaryota</taxon>
        <taxon>Fungi</taxon>
        <taxon>Dikarya</taxon>
        <taxon>Ascomycota</taxon>
        <taxon>Pezizomycotina</taxon>
        <taxon>Sordariomycetes</taxon>
        <taxon>Hypocreomycetidae</taxon>
        <taxon>Glomerellales</taxon>
        <taxon>Glomerellaceae</taxon>
        <taxon>Colletotrichum</taxon>
        <taxon>Colletotrichum graminicola species complex</taxon>
    </lineage>
</organism>
<gene>
    <name evidence="1" type="ORF">LY79DRAFT_6395</name>
</gene>
<dbReference type="AlphaFoldDB" id="A0AAD8QD17"/>
<dbReference type="Proteomes" id="UP001230504">
    <property type="component" value="Unassembled WGS sequence"/>
</dbReference>
<proteinExistence type="predicted"/>
<accession>A0AAD8QD17</accession>
<keyword evidence="2" id="KW-1185">Reference proteome</keyword>
<sequence>MPTPRPRHGHRRTAWCISDDGRLISQTAKVRGKGTFFRACVYMCVYMCARVYMCVCECMEILRAMPRPQKSYGALGGNYFKTPKGSSEDWPMLGLVAWWTG</sequence>
<dbReference type="RefSeq" id="XP_060420596.1">
    <property type="nucleotide sequence ID" value="XM_060562319.1"/>
</dbReference>
<dbReference type="GeneID" id="85446559"/>
<comment type="caution">
    <text evidence="1">The sequence shown here is derived from an EMBL/GenBank/DDBJ whole genome shotgun (WGS) entry which is preliminary data.</text>
</comment>
<evidence type="ECO:0000313" key="2">
    <source>
        <dbReference type="Proteomes" id="UP001230504"/>
    </source>
</evidence>
<reference evidence="1" key="1">
    <citation type="submission" date="2021-06" db="EMBL/GenBank/DDBJ databases">
        <title>Comparative genomics, transcriptomics and evolutionary studies reveal genomic signatures of adaptation to plant cell wall in hemibiotrophic fungi.</title>
        <authorList>
            <consortium name="DOE Joint Genome Institute"/>
            <person name="Baroncelli R."/>
            <person name="Diaz J.F."/>
            <person name="Benocci T."/>
            <person name="Peng M."/>
            <person name="Battaglia E."/>
            <person name="Haridas S."/>
            <person name="Andreopoulos W."/>
            <person name="Labutti K."/>
            <person name="Pangilinan J."/>
            <person name="Floch G.L."/>
            <person name="Makela M.R."/>
            <person name="Henrissat B."/>
            <person name="Grigoriev I.V."/>
            <person name="Crouch J.A."/>
            <person name="De Vries R.P."/>
            <person name="Sukno S.A."/>
            <person name="Thon M.R."/>
        </authorList>
    </citation>
    <scope>NUCLEOTIDE SEQUENCE</scope>
    <source>
        <strain evidence="1">CBS 125086</strain>
    </source>
</reference>
<name>A0AAD8QD17_9PEZI</name>
<dbReference type="EMBL" id="JAHLJV010000001">
    <property type="protein sequence ID" value="KAK1600100.1"/>
    <property type="molecule type" value="Genomic_DNA"/>
</dbReference>
<protein>
    <submittedName>
        <fullName evidence="1">Uncharacterized protein</fullName>
    </submittedName>
</protein>
<evidence type="ECO:0000313" key="1">
    <source>
        <dbReference type="EMBL" id="KAK1600100.1"/>
    </source>
</evidence>